<dbReference type="AlphaFoldDB" id="A0AAE8LY68"/>
<protein>
    <submittedName>
        <fullName evidence="1">Uncharacterized protein</fullName>
    </submittedName>
</protein>
<sequence length="307" mass="34319">MIPIDRVDKSDIVRTIDWNSPGIKGYTFHGKGATLIDVFPHHPGQKFPYDERVAELWVRDAVTANSPFSNCYEDSSERSLIIRTNKGRSLVLGPHLRTPTDRQRGKIEYKAIAKLPQTDSSRAYLVSASTRFFQTWVAFEEVSVWKNRKVVLPSPQALPGHALEAEYLQTSVQLEGVIEVSLCQKSSSVVTGLLLTYSDGSRRSVGQVRVDLLRPSIKVTGNMWLVFDREGMERFNWLLQFQNTVAGASWVGFSTPVQISSRDSVEDDMSEVLASEAEAGVKKISECPAEVVTEIFGEDMGESFVRN</sequence>
<organism evidence="1 2">
    <name type="scientific">Fusarium torulosum</name>
    <dbReference type="NCBI Taxonomy" id="33205"/>
    <lineage>
        <taxon>Eukaryota</taxon>
        <taxon>Fungi</taxon>
        <taxon>Dikarya</taxon>
        <taxon>Ascomycota</taxon>
        <taxon>Pezizomycotina</taxon>
        <taxon>Sordariomycetes</taxon>
        <taxon>Hypocreomycetidae</taxon>
        <taxon>Hypocreales</taxon>
        <taxon>Nectriaceae</taxon>
        <taxon>Fusarium</taxon>
    </lineage>
</organism>
<dbReference type="EMBL" id="ONZP01000016">
    <property type="protein sequence ID" value="SPJ70660.1"/>
    <property type="molecule type" value="Genomic_DNA"/>
</dbReference>
<reference evidence="1" key="1">
    <citation type="submission" date="2018-03" db="EMBL/GenBank/DDBJ databases">
        <authorList>
            <person name="Guldener U."/>
        </authorList>
    </citation>
    <scope>NUCLEOTIDE SEQUENCE</scope>
</reference>
<keyword evidence="2" id="KW-1185">Reference proteome</keyword>
<evidence type="ECO:0000313" key="2">
    <source>
        <dbReference type="Proteomes" id="UP001187734"/>
    </source>
</evidence>
<comment type="caution">
    <text evidence="1">The sequence shown here is derived from an EMBL/GenBank/DDBJ whole genome shotgun (WGS) entry which is preliminary data.</text>
</comment>
<gene>
    <name evidence="1" type="ORF">FTOL_00388</name>
</gene>
<evidence type="ECO:0000313" key="1">
    <source>
        <dbReference type="EMBL" id="SPJ70660.1"/>
    </source>
</evidence>
<accession>A0AAE8LY68</accession>
<dbReference type="Proteomes" id="UP001187734">
    <property type="component" value="Unassembled WGS sequence"/>
</dbReference>
<name>A0AAE8LY68_9HYPO</name>
<proteinExistence type="predicted"/>